<reference evidence="2 3" key="1">
    <citation type="submission" date="2019-03" db="EMBL/GenBank/DDBJ databases">
        <title>The complete genome sequence of Swingsia_sp. F3b2 LMG30590(T).</title>
        <authorList>
            <person name="Chua K.-O."/>
            <person name="Chan K.-G."/>
            <person name="See-Too W.-S."/>
        </authorList>
    </citation>
    <scope>NUCLEOTIDE SEQUENCE [LARGE SCALE GENOMIC DNA]</scope>
    <source>
        <strain evidence="2 3">F3b2</strain>
    </source>
</reference>
<sequence length="405" mass="44872">MPRASASLPPNHAIPPSSAATSQGSASQPKQHRALARWASVGVLALLAAGCQQSGTYGSPDQDWAMAHPLMCAASNLYCPVEALPTILPEQEPEDPADPVRSTRNGVTNCIERWGNTDHPNWMKLGQCQNGLFRRWAEGGHMDGAVIDDFERTNLANAAQVQSGQMSPDAERLHFRLGMEEAALSHPTTWKANPDIAPLKMLGWQTRRCVNKFKPMGQLVEAALCRNMALATWARRTGSYKLTDLQPMFDGNVAISQALENKQITLQQALERYQALQRQTKLDFSLKGREAQEWQRSQRWFAQKREDELAECTNLYSWNASPAWDGLAHCYNSAWYRWAMATQHTEHDIMPVLKTNLEVAAQQKAGAITPARAQEIRAAAEKQFHSPTLFVSGLAAATAPAPQQH</sequence>
<dbReference type="AlphaFoldDB" id="A0A4Y6U9N2"/>
<name>A0A4Y6U9N2_9PROT</name>
<feature type="compositionally biased region" description="Low complexity" evidence="1">
    <location>
        <begin position="15"/>
        <end position="29"/>
    </location>
</feature>
<gene>
    <name evidence="2" type="ORF">E3E12_08245</name>
</gene>
<dbReference type="OrthoDB" id="7286583at2"/>
<dbReference type="KEGG" id="swf:E3E12_08245"/>
<dbReference type="EMBL" id="CP038231">
    <property type="protein sequence ID" value="QDH14183.1"/>
    <property type="molecule type" value="Genomic_DNA"/>
</dbReference>
<protein>
    <submittedName>
        <fullName evidence="2">Uncharacterized protein</fullName>
    </submittedName>
</protein>
<keyword evidence="3" id="KW-1185">Reference proteome</keyword>
<dbReference type="RefSeq" id="WP_141443887.1">
    <property type="nucleotide sequence ID" value="NZ_CP038231.1"/>
</dbReference>
<evidence type="ECO:0000313" key="3">
    <source>
        <dbReference type="Proteomes" id="UP000318709"/>
    </source>
</evidence>
<proteinExistence type="predicted"/>
<evidence type="ECO:0000313" key="2">
    <source>
        <dbReference type="EMBL" id="QDH14183.1"/>
    </source>
</evidence>
<organism evidence="2 3">
    <name type="scientific">Formicincola oecophyllae</name>
    <dbReference type="NCBI Taxonomy" id="2558361"/>
    <lineage>
        <taxon>Bacteria</taxon>
        <taxon>Pseudomonadati</taxon>
        <taxon>Pseudomonadota</taxon>
        <taxon>Alphaproteobacteria</taxon>
        <taxon>Acetobacterales</taxon>
        <taxon>Acetobacteraceae</taxon>
        <taxon>Formicincola</taxon>
    </lineage>
</organism>
<feature type="region of interest" description="Disordered" evidence="1">
    <location>
        <begin position="1"/>
        <end position="33"/>
    </location>
</feature>
<dbReference type="Proteomes" id="UP000318709">
    <property type="component" value="Chromosome"/>
</dbReference>
<evidence type="ECO:0000256" key="1">
    <source>
        <dbReference type="SAM" id="MobiDB-lite"/>
    </source>
</evidence>
<accession>A0A4Y6U9N2</accession>